<protein>
    <submittedName>
        <fullName evidence="1">Uncharacterized protein</fullName>
    </submittedName>
</protein>
<evidence type="ECO:0000313" key="1">
    <source>
        <dbReference type="EMBL" id="CDW23814.1"/>
    </source>
</evidence>
<accession>A0A0K2TCN4</accession>
<reference evidence="1" key="1">
    <citation type="submission" date="2014-05" db="EMBL/GenBank/DDBJ databases">
        <authorList>
            <person name="Chronopoulou M."/>
        </authorList>
    </citation>
    <scope>NUCLEOTIDE SEQUENCE</scope>
    <source>
        <tissue evidence="1">Whole organism</tissue>
    </source>
</reference>
<dbReference type="AlphaFoldDB" id="A0A0K2TCN4"/>
<sequence>MSQNNQARLSDPYTEYWASFKLHLWKKHTTGYDIGIEAAIEAECGKIE</sequence>
<organism evidence="1">
    <name type="scientific">Lepeophtheirus salmonis</name>
    <name type="common">Salmon louse</name>
    <name type="synonym">Caligus salmonis</name>
    <dbReference type="NCBI Taxonomy" id="72036"/>
    <lineage>
        <taxon>Eukaryota</taxon>
        <taxon>Metazoa</taxon>
        <taxon>Ecdysozoa</taxon>
        <taxon>Arthropoda</taxon>
        <taxon>Crustacea</taxon>
        <taxon>Multicrustacea</taxon>
        <taxon>Hexanauplia</taxon>
        <taxon>Copepoda</taxon>
        <taxon>Siphonostomatoida</taxon>
        <taxon>Caligidae</taxon>
        <taxon>Lepeophtheirus</taxon>
    </lineage>
</organism>
<proteinExistence type="predicted"/>
<name>A0A0K2TCN4_LEPSM</name>
<dbReference type="EMBL" id="HACA01006453">
    <property type="protein sequence ID" value="CDW23814.1"/>
    <property type="molecule type" value="Transcribed_RNA"/>
</dbReference>